<keyword evidence="2" id="KW-1185">Reference proteome</keyword>
<gene>
    <name evidence="1" type="ORF">HAX54_001004</name>
</gene>
<dbReference type="Proteomes" id="UP000823775">
    <property type="component" value="Unassembled WGS sequence"/>
</dbReference>
<accession>A0ABS8T3R7</accession>
<dbReference type="EMBL" id="JACEIK010001037">
    <property type="protein sequence ID" value="MCD7465294.1"/>
    <property type="molecule type" value="Genomic_DNA"/>
</dbReference>
<evidence type="ECO:0000313" key="2">
    <source>
        <dbReference type="Proteomes" id="UP000823775"/>
    </source>
</evidence>
<protein>
    <recommendedName>
        <fullName evidence="3">Secreted protein</fullName>
    </recommendedName>
</protein>
<evidence type="ECO:0000313" key="1">
    <source>
        <dbReference type="EMBL" id="MCD7465294.1"/>
    </source>
</evidence>
<reference evidence="1 2" key="1">
    <citation type="journal article" date="2021" name="BMC Genomics">
        <title>Datura genome reveals duplications of psychoactive alkaloid biosynthetic genes and high mutation rate following tissue culture.</title>
        <authorList>
            <person name="Rajewski A."/>
            <person name="Carter-House D."/>
            <person name="Stajich J."/>
            <person name="Litt A."/>
        </authorList>
    </citation>
    <scope>NUCLEOTIDE SEQUENCE [LARGE SCALE GENOMIC DNA]</scope>
    <source>
        <strain evidence="1">AR-01</strain>
    </source>
</reference>
<comment type="caution">
    <text evidence="1">The sequence shown here is derived from an EMBL/GenBank/DDBJ whole genome shotgun (WGS) entry which is preliminary data.</text>
</comment>
<proteinExistence type="predicted"/>
<evidence type="ECO:0008006" key="3">
    <source>
        <dbReference type="Google" id="ProtNLM"/>
    </source>
</evidence>
<sequence length="79" mass="8528">MRYSYRLLTGFGSRCSGTWSAVVSHHGVASTAHARRRLEGGMHVSVIEKWGGWSRGVAQEASPSHPTPRGACELVVPLP</sequence>
<name>A0ABS8T3R7_DATST</name>
<organism evidence="1 2">
    <name type="scientific">Datura stramonium</name>
    <name type="common">Jimsonweed</name>
    <name type="synonym">Common thornapple</name>
    <dbReference type="NCBI Taxonomy" id="4076"/>
    <lineage>
        <taxon>Eukaryota</taxon>
        <taxon>Viridiplantae</taxon>
        <taxon>Streptophyta</taxon>
        <taxon>Embryophyta</taxon>
        <taxon>Tracheophyta</taxon>
        <taxon>Spermatophyta</taxon>
        <taxon>Magnoliopsida</taxon>
        <taxon>eudicotyledons</taxon>
        <taxon>Gunneridae</taxon>
        <taxon>Pentapetalae</taxon>
        <taxon>asterids</taxon>
        <taxon>lamiids</taxon>
        <taxon>Solanales</taxon>
        <taxon>Solanaceae</taxon>
        <taxon>Solanoideae</taxon>
        <taxon>Datureae</taxon>
        <taxon>Datura</taxon>
    </lineage>
</organism>